<accession>A0A8H5LN91</accession>
<organism evidence="1 2">
    <name type="scientific">Leucocoprinus leucothites</name>
    <dbReference type="NCBI Taxonomy" id="201217"/>
    <lineage>
        <taxon>Eukaryota</taxon>
        <taxon>Fungi</taxon>
        <taxon>Dikarya</taxon>
        <taxon>Basidiomycota</taxon>
        <taxon>Agaricomycotina</taxon>
        <taxon>Agaricomycetes</taxon>
        <taxon>Agaricomycetidae</taxon>
        <taxon>Agaricales</taxon>
        <taxon>Agaricineae</taxon>
        <taxon>Agaricaceae</taxon>
        <taxon>Leucocoprinus</taxon>
    </lineage>
</organism>
<proteinExistence type="predicted"/>
<reference evidence="1 2" key="1">
    <citation type="journal article" date="2020" name="ISME J.">
        <title>Uncovering the hidden diversity of litter-decomposition mechanisms in mushroom-forming fungi.</title>
        <authorList>
            <person name="Floudas D."/>
            <person name="Bentzer J."/>
            <person name="Ahren D."/>
            <person name="Johansson T."/>
            <person name="Persson P."/>
            <person name="Tunlid A."/>
        </authorList>
    </citation>
    <scope>NUCLEOTIDE SEQUENCE [LARGE SCALE GENOMIC DNA]</scope>
    <source>
        <strain evidence="1 2">CBS 146.42</strain>
    </source>
</reference>
<name>A0A8H5LN91_9AGAR</name>
<protein>
    <submittedName>
        <fullName evidence="1">Uncharacterized protein</fullName>
    </submittedName>
</protein>
<keyword evidence="2" id="KW-1185">Reference proteome</keyword>
<evidence type="ECO:0000313" key="1">
    <source>
        <dbReference type="EMBL" id="KAF5363426.1"/>
    </source>
</evidence>
<dbReference type="AlphaFoldDB" id="A0A8H5LN91"/>
<dbReference type="EMBL" id="JAACJO010000001">
    <property type="protein sequence ID" value="KAF5363426.1"/>
    <property type="molecule type" value="Genomic_DNA"/>
</dbReference>
<gene>
    <name evidence="1" type="ORF">D9756_000031</name>
</gene>
<comment type="caution">
    <text evidence="1">The sequence shown here is derived from an EMBL/GenBank/DDBJ whole genome shotgun (WGS) entry which is preliminary data.</text>
</comment>
<dbReference type="Proteomes" id="UP000559027">
    <property type="component" value="Unassembled WGS sequence"/>
</dbReference>
<sequence>MQPDSARVQGSDWIISALRRILVLAYPLTSDPPTTAPLAVARPSTTSMPNLLLVITIMVLQVIYDHSLLVTGPTPSPHYPGSSDDGVQYGSHSVGLYVSEQGDPHTTDEFTARLLRDLALKLLSSFHISTPLS</sequence>
<evidence type="ECO:0000313" key="2">
    <source>
        <dbReference type="Proteomes" id="UP000559027"/>
    </source>
</evidence>